<dbReference type="InterPro" id="IPR027555">
    <property type="entry name" value="Mo5U34_MeTrfas-like"/>
</dbReference>
<comment type="caution">
    <text evidence="2">The sequence shown here is derived from an EMBL/GenBank/DDBJ whole genome shotgun (WGS) entry which is preliminary data.</text>
</comment>
<dbReference type="InterPro" id="IPR029063">
    <property type="entry name" value="SAM-dependent_MTases_sf"/>
</dbReference>
<sequence length="398" mass="44344">MSAPPHSMGMANSIRPTVYKVPLDLIFSGPFPAASAPWSEVPLVNLEPHMSAVRAVLQRRGGLDAYWEYARTSAGQTGNGPADRRVWEEEVARRIRRYARGWMQPPPTVGWYDRDRLILEDGHLRCCVYKVQGKSWIRAGLRPDAASRWSARPTEPLMRAVARQKRKSFYTPIDHELFRRRKSSRKGTDRLDLIRGFLGPIRGRPSVLDVGCNIGYYSFHLARQGFDAVGVESDAQHFEVAASLRQMYGLDVELWQGPFESYPRTRRFDVVLGLTVFWHFLPPKPSPDLQGPARTLVEQLEALVGHALIWESGSRASEEIDLICRNTGLRHFTLLGETSGTGVERKFGVFTRVPVNEAVAQMRRAGGEGTGGPRAQMPSSSAAPDAVSALPTPASRAD</sequence>
<dbReference type="SUPFAM" id="SSF53335">
    <property type="entry name" value="S-adenosyl-L-methionine-dependent methyltransferases"/>
    <property type="match status" value="1"/>
</dbReference>
<gene>
    <name evidence="2" type="ORF">E6K76_00865</name>
</gene>
<evidence type="ECO:0000256" key="1">
    <source>
        <dbReference type="SAM" id="MobiDB-lite"/>
    </source>
</evidence>
<name>A0A538TAH3_UNCEI</name>
<proteinExistence type="predicted"/>
<organism evidence="2 3">
    <name type="scientific">Eiseniibacteriota bacterium</name>
    <dbReference type="NCBI Taxonomy" id="2212470"/>
    <lineage>
        <taxon>Bacteria</taxon>
        <taxon>Candidatus Eiseniibacteriota</taxon>
    </lineage>
</organism>
<protein>
    <submittedName>
        <fullName evidence="2">DUF1698 domain-containing protein</fullName>
    </submittedName>
</protein>
<dbReference type="EMBL" id="VBOW01000013">
    <property type="protein sequence ID" value="TMQ60577.1"/>
    <property type="molecule type" value="Genomic_DNA"/>
</dbReference>
<dbReference type="CDD" id="cd02440">
    <property type="entry name" value="AdoMet_MTases"/>
    <property type="match status" value="1"/>
</dbReference>
<dbReference type="AlphaFoldDB" id="A0A538TAH3"/>
<evidence type="ECO:0000313" key="3">
    <source>
        <dbReference type="Proteomes" id="UP000316852"/>
    </source>
</evidence>
<feature type="region of interest" description="Disordered" evidence="1">
    <location>
        <begin position="364"/>
        <end position="398"/>
    </location>
</feature>
<evidence type="ECO:0000313" key="2">
    <source>
        <dbReference type="EMBL" id="TMQ60577.1"/>
    </source>
</evidence>
<reference evidence="2 3" key="1">
    <citation type="journal article" date="2019" name="Nat. Microbiol.">
        <title>Mediterranean grassland soil C-N compound turnover is dependent on rainfall and depth, and is mediated by genomically divergent microorganisms.</title>
        <authorList>
            <person name="Diamond S."/>
            <person name="Andeer P.F."/>
            <person name="Li Z."/>
            <person name="Crits-Christoph A."/>
            <person name="Burstein D."/>
            <person name="Anantharaman K."/>
            <person name="Lane K.R."/>
            <person name="Thomas B.C."/>
            <person name="Pan C."/>
            <person name="Northen T.R."/>
            <person name="Banfield J.F."/>
        </authorList>
    </citation>
    <scope>NUCLEOTIDE SEQUENCE [LARGE SCALE GENOMIC DNA]</scope>
    <source>
        <strain evidence="2">WS_6</strain>
    </source>
</reference>
<accession>A0A538TAH3</accession>
<dbReference type="Pfam" id="PF08003">
    <property type="entry name" value="Methyltransf_9"/>
    <property type="match status" value="1"/>
</dbReference>
<feature type="compositionally biased region" description="Low complexity" evidence="1">
    <location>
        <begin position="378"/>
        <end position="391"/>
    </location>
</feature>
<dbReference type="Gene3D" id="3.40.50.150">
    <property type="entry name" value="Vaccinia Virus protein VP39"/>
    <property type="match status" value="1"/>
</dbReference>
<dbReference type="Proteomes" id="UP000316852">
    <property type="component" value="Unassembled WGS sequence"/>
</dbReference>